<keyword evidence="4" id="KW-0143">Chaperone</keyword>
<dbReference type="SUPFAM" id="SSF46565">
    <property type="entry name" value="Chaperone J-domain"/>
    <property type="match status" value="1"/>
</dbReference>
<evidence type="ECO:0000256" key="1">
    <source>
        <dbReference type="ARBA" id="ARBA00004123"/>
    </source>
</evidence>
<dbReference type="OrthoDB" id="436519at2759"/>
<sequence>MAQVTQEEFSWLLGREKSAYELLGVEAAVDGTSLRRAYRRRALVLHPDKNQSPSAEDEFREILVSYRVLGDPAWRAQYDEHLARELERRAHATAQTQRQQSLKEQLLSDESKYKQHLYTAKSRQSRVEALKQHTEQLRLEKVRRLGAQAAGMSQDRTNRAVFPCKLKVRWRNKPQMGDLMSVEVVAQLMGVFGPVEHVEMGGGGEALVTFVTWTAAVLAAIHNYAEPCDLWDAMGLSRVAGLLKSARLVGFDDHVNEDHLNMDELVGLKMYRLHKHRTPV</sequence>
<evidence type="ECO:0000256" key="2">
    <source>
        <dbReference type="ARBA" id="ARBA00004496"/>
    </source>
</evidence>
<evidence type="ECO:0000313" key="7">
    <source>
        <dbReference type="EMBL" id="KAH3671067.1"/>
    </source>
</evidence>
<dbReference type="InterPro" id="IPR036869">
    <property type="entry name" value="J_dom_sf"/>
</dbReference>
<feature type="domain" description="J" evidence="6">
    <location>
        <begin position="18"/>
        <end position="82"/>
    </location>
</feature>
<keyword evidence="5" id="KW-0539">Nucleus</keyword>
<evidence type="ECO:0000256" key="5">
    <source>
        <dbReference type="ARBA" id="ARBA00023242"/>
    </source>
</evidence>
<dbReference type="EMBL" id="JAEUBE010000084">
    <property type="protein sequence ID" value="KAH3671067.1"/>
    <property type="molecule type" value="Genomic_DNA"/>
</dbReference>
<dbReference type="SMART" id="SM00271">
    <property type="entry name" value="DnaJ"/>
    <property type="match status" value="1"/>
</dbReference>
<proteinExistence type="predicted"/>
<dbReference type="GeneID" id="70232746"/>
<dbReference type="Gene3D" id="1.10.287.110">
    <property type="entry name" value="DnaJ domain"/>
    <property type="match status" value="1"/>
</dbReference>
<dbReference type="PANTHER" id="PTHR44313">
    <property type="entry name" value="DNAJ HOMOLOG SUBFAMILY C MEMBER 17"/>
    <property type="match status" value="1"/>
</dbReference>
<keyword evidence="3" id="KW-0963">Cytoplasm</keyword>
<keyword evidence="8" id="KW-1185">Reference proteome</keyword>
<evidence type="ECO:0000256" key="4">
    <source>
        <dbReference type="ARBA" id="ARBA00023186"/>
    </source>
</evidence>
<accession>A0A9P8PGX8</accession>
<comment type="subcellular location">
    <subcellularLocation>
        <location evidence="2">Cytoplasm</location>
    </subcellularLocation>
    <subcellularLocation>
        <location evidence="1">Nucleus</location>
    </subcellularLocation>
</comment>
<dbReference type="InterPro" id="IPR052094">
    <property type="entry name" value="Pre-mRNA-splicing_ERAD"/>
</dbReference>
<dbReference type="PANTHER" id="PTHR44313:SF1">
    <property type="entry name" value="DNAJ HOMOLOG SUBFAMILY C MEMBER 17"/>
    <property type="match status" value="1"/>
</dbReference>
<dbReference type="CDD" id="cd06257">
    <property type="entry name" value="DnaJ"/>
    <property type="match status" value="1"/>
</dbReference>
<dbReference type="AlphaFoldDB" id="A0A9P8PGX8"/>
<dbReference type="GO" id="GO:0000390">
    <property type="term" value="P:spliceosomal complex disassembly"/>
    <property type="evidence" value="ECO:0007669"/>
    <property type="project" value="TreeGrafter"/>
</dbReference>
<dbReference type="PRINTS" id="PR00625">
    <property type="entry name" value="JDOMAIN"/>
</dbReference>
<protein>
    <recommendedName>
        <fullName evidence="6">J domain-containing protein</fullName>
    </recommendedName>
</protein>
<comment type="caution">
    <text evidence="7">The sequence shown here is derived from an EMBL/GenBank/DDBJ whole genome shotgun (WGS) entry which is preliminary data.</text>
</comment>
<reference evidence="7" key="1">
    <citation type="journal article" date="2021" name="Open Biol.">
        <title>Shared evolutionary footprints suggest mitochondrial oxidative damage underlies multiple complex I losses in fungi.</title>
        <authorList>
            <person name="Schikora-Tamarit M.A."/>
            <person name="Marcet-Houben M."/>
            <person name="Nosek J."/>
            <person name="Gabaldon T."/>
        </authorList>
    </citation>
    <scope>NUCLEOTIDE SEQUENCE</scope>
    <source>
        <strain evidence="7">CBS6075</strain>
    </source>
</reference>
<dbReference type="InterPro" id="IPR001623">
    <property type="entry name" value="DnaJ_domain"/>
</dbReference>
<dbReference type="Pfam" id="PF00226">
    <property type="entry name" value="DnaJ"/>
    <property type="match status" value="1"/>
</dbReference>
<dbReference type="GO" id="GO:0005681">
    <property type="term" value="C:spliceosomal complex"/>
    <property type="evidence" value="ECO:0007669"/>
    <property type="project" value="TreeGrafter"/>
</dbReference>
<dbReference type="PROSITE" id="PS50076">
    <property type="entry name" value="DNAJ_2"/>
    <property type="match status" value="1"/>
</dbReference>
<evidence type="ECO:0000256" key="3">
    <source>
        <dbReference type="ARBA" id="ARBA00022490"/>
    </source>
</evidence>
<evidence type="ECO:0000259" key="6">
    <source>
        <dbReference type="PROSITE" id="PS50076"/>
    </source>
</evidence>
<dbReference type="RefSeq" id="XP_046064435.1">
    <property type="nucleotide sequence ID" value="XM_046208910.1"/>
</dbReference>
<name>A0A9P8PGX8_9ASCO</name>
<reference evidence="7" key="2">
    <citation type="submission" date="2021-01" db="EMBL/GenBank/DDBJ databases">
        <authorList>
            <person name="Schikora-Tamarit M.A."/>
        </authorList>
    </citation>
    <scope>NUCLEOTIDE SEQUENCE</scope>
    <source>
        <strain evidence="7">CBS6075</strain>
    </source>
</reference>
<dbReference type="Proteomes" id="UP000769157">
    <property type="component" value="Unassembled WGS sequence"/>
</dbReference>
<gene>
    <name evidence="7" type="ORF">OGAPHI_000778</name>
</gene>
<dbReference type="GO" id="GO:0005737">
    <property type="term" value="C:cytoplasm"/>
    <property type="evidence" value="ECO:0007669"/>
    <property type="project" value="UniProtKB-SubCell"/>
</dbReference>
<evidence type="ECO:0000313" key="8">
    <source>
        <dbReference type="Proteomes" id="UP000769157"/>
    </source>
</evidence>
<organism evidence="7 8">
    <name type="scientific">Ogataea philodendri</name>
    <dbReference type="NCBI Taxonomy" id="1378263"/>
    <lineage>
        <taxon>Eukaryota</taxon>
        <taxon>Fungi</taxon>
        <taxon>Dikarya</taxon>
        <taxon>Ascomycota</taxon>
        <taxon>Saccharomycotina</taxon>
        <taxon>Pichiomycetes</taxon>
        <taxon>Pichiales</taxon>
        <taxon>Pichiaceae</taxon>
        <taxon>Ogataea</taxon>
    </lineage>
</organism>